<dbReference type="EMBL" id="JAME01000067">
    <property type="protein sequence ID" value="ETX26664.1"/>
    <property type="molecule type" value="Genomic_DNA"/>
</dbReference>
<keyword evidence="2" id="KW-1185">Reference proteome</keyword>
<protein>
    <submittedName>
        <fullName evidence="1">Uncharacterized protein</fullName>
    </submittedName>
</protein>
<dbReference type="PATRIC" id="fig|1449351.3.peg.4440"/>
<dbReference type="RefSeq" id="WP_043775152.1">
    <property type="nucleotide sequence ID" value="NZ_JAME01000067.1"/>
</dbReference>
<reference evidence="1 2" key="1">
    <citation type="submission" date="2014-01" db="EMBL/GenBank/DDBJ databases">
        <title>Roseivivax isoporae LMG 25204 Genome Sequencing.</title>
        <authorList>
            <person name="Lai Q."/>
            <person name="Li G."/>
            <person name="Shao Z."/>
        </authorList>
    </citation>
    <scope>NUCLEOTIDE SEQUENCE [LARGE SCALE GENOMIC DNA]</scope>
    <source>
        <strain evidence="1 2">LMG 25204</strain>
    </source>
</reference>
<feature type="non-terminal residue" evidence="1">
    <location>
        <position position="1"/>
    </location>
</feature>
<proteinExistence type="predicted"/>
<evidence type="ECO:0000313" key="2">
    <source>
        <dbReference type="Proteomes" id="UP000023430"/>
    </source>
</evidence>
<name>X7F3N9_9RHOB</name>
<evidence type="ECO:0000313" key="1">
    <source>
        <dbReference type="EMBL" id="ETX26664.1"/>
    </source>
</evidence>
<dbReference type="STRING" id="1449351.RISW2_20850"/>
<dbReference type="AlphaFoldDB" id="X7F3N9"/>
<organism evidence="1 2">
    <name type="scientific">Roseivivax isoporae LMG 25204</name>
    <dbReference type="NCBI Taxonomy" id="1449351"/>
    <lineage>
        <taxon>Bacteria</taxon>
        <taxon>Pseudomonadati</taxon>
        <taxon>Pseudomonadota</taxon>
        <taxon>Alphaproteobacteria</taxon>
        <taxon>Rhodobacterales</taxon>
        <taxon>Roseobacteraceae</taxon>
        <taxon>Roseivivax</taxon>
    </lineage>
</organism>
<sequence>TTIQDTFYANSELLARHGLVYPRIAQIAGHHGLVYDWVRLPKTYAYAGGSLANLSRLAEAHAGGDATLFLSSEEFSRIDPQARVDFAQVRERLAAFDEIEVICVLRQQWQFLQSVYLELGKKRVPPRPPQFVQPVIEKGTVAGLAADYNLLLDRLETVFAPEEITFVDFHAARAARGGILGWMLDHLRIDLDPGALEKVNGGSSNVSPMSLASWAANMLAEPQVAPPWLVDEVTKLLRREHGDEVSPCLFTRAEFQTLKMHFDARNGHLAARRAAAQPGFSLKPADEDRLDLFRNDLGGQFWLKVARRVTARTLKV</sequence>
<accession>X7F3N9</accession>
<dbReference type="eggNOG" id="ENOG5032DW9">
    <property type="taxonomic scope" value="Bacteria"/>
</dbReference>
<comment type="caution">
    <text evidence="1">The sequence shown here is derived from an EMBL/GenBank/DDBJ whole genome shotgun (WGS) entry which is preliminary data.</text>
</comment>
<dbReference type="Proteomes" id="UP000023430">
    <property type="component" value="Unassembled WGS sequence"/>
</dbReference>
<gene>
    <name evidence="1" type="ORF">RISW2_20850</name>
</gene>